<dbReference type="SFLD" id="SFLDS00029">
    <property type="entry name" value="Radical_SAM"/>
    <property type="match status" value="1"/>
</dbReference>
<accession>S5ZVD9</accession>
<dbReference type="InterPro" id="IPR058240">
    <property type="entry name" value="rSAM_sf"/>
</dbReference>
<dbReference type="Pfam" id="PF04055">
    <property type="entry name" value="Radical_SAM"/>
    <property type="match status" value="1"/>
</dbReference>
<evidence type="ECO:0000256" key="4">
    <source>
        <dbReference type="ARBA" id="ARBA00023004"/>
    </source>
</evidence>
<sequence>MEKKLNIEELESVKSVPCFKDSVTESEWLTTYKNLQVMQINVGRLCNLTCKHCHLNAGPDRKEVMSKEVFNACLQTFKKHKFSVIDITGGAPEMNPHFEWFIGEASKIADKLIIRTNLVILLTEKYKHLPEFYKTHKVNIVCSLPFYSGKNTDLQRGSGTFEKSVRVIQFLNELGYGSNPELILDIVYNPLGASLPPAQKSMETLYKDRLYSNYKIVFNNLYTITNNPIGRFGDFLKATDNLDTYLKTLYNSFNLNTVKNMMCRNQISVSWDGYIYDCDFNQAADIKAEGQVTIFDLADGELRMRNIKTGKHCYACTAGAGSSCGGTTA</sequence>
<organism evidence="8 9">
    <name type="scientific">Treponema pedis str. T A4</name>
    <dbReference type="NCBI Taxonomy" id="1291379"/>
    <lineage>
        <taxon>Bacteria</taxon>
        <taxon>Pseudomonadati</taxon>
        <taxon>Spirochaetota</taxon>
        <taxon>Spirochaetia</taxon>
        <taxon>Spirochaetales</taxon>
        <taxon>Treponemataceae</taxon>
        <taxon>Treponema</taxon>
    </lineage>
</organism>
<dbReference type="InterPro" id="IPR024521">
    <property type="entry name" value="ArsS-like_C"/>
</dbReference>
<feature type="domain" description="Radical SAM core" evidence="6">
    <location>
        <begin position="40"/>
        <end position="177"/>
    </location>
</feature>
<protein>
    <submittedName>
        <fullName evidence="8">Radical SAM domain-containing protein</fullName>
    </submittedName>
</protein>
<dbReference type="PATRIC" id="fig|1291379.3.peg.1746"/>
<dbReference type="HOGENOM" id="CLU_050695_0_0_12"/>
<evidence type="ECO:0000259" key="6">
    <source>
        <dbReference type="Pfam" id="PF04055"/>
    </source>
</evidence>
<evidence type="ECO:0000256" key="2">
    <source>
        <dbReference type="ARBA" id="ARBA00022691"/>
    </source>
</evidence>
<evidence type="ECO:0000313" key="8">
    <source>
        <dbReference type="EMBL" id="AGT44245.1"/>
    </source>
</evidence>
<dbReference type="EMBL" id="CP004120">
    <property type="protein sequence ID" value="AGT44245.1"/>
    <property type="molecule type" value="Genomic_DNA"/>
</dbReference>
<dbReference type="PANTHER" id="PTHR43728">
    <property type="entry name" value="SLR0304 PROTEIN"/>
    <property type="match status" value="1"/>
</dbReference>
<dbReference type="InterPro" id="IPR013785">
    <property type="entry name" value="Aldolase_TIM"/>
</dbReference>
<reference evidence="8 9" key="1">
    <citation type="journal article" date="2013" name="PLoS ONE">
        <title>Genome-Wide Relatedness of Treponema pedis, from Gingiva and Necrotic Skin Lesions of Pigs, with the Human Oral Pathogen Treponema denticola.</title>
        <authorList>
            <person name="Svartstrom O."/>
            <person name="Mushtaq M."/>
            <person name="Pringle M."/>
            <person name="Segerman B."/>
        </authorList>
    </citation>
    <scope>NUCLEOTIDE SEQUENCE [LARGE SCALE GENOMIC DNA]</scope>
    <source>
        <strain evidence="8">T A4</strain>
    </source>
</reference>
<dbReference type="KEGG" id="tped:TPE_1771"/>
<dbReference type="Proteomes" id="UP000015620">
    <property type="component" value="Chromosome"/>
</dbReference>
<evidence type="ECO:0000259" key="7">
    <source>
        <dbReference type="Pfam" id="PF12345"/>
    </source>
</evidence>
<evidence type="ECO:0000256" key="3">
    <source>
        <dbReference type="ARBA" id="ARBA00022723"/>
    </source>
</evidence>
<gene>
    <name evidence="8" type="primary">pcaC</name>
    <name evidence="8" type="ORF">TPE_1771</name>
</gene>
<dbReference type="AlphaFoldDB" id="S5ZVD9"/>
<dbReference type="GO" id="GO:0051536">
    <property type="term" value="F:iron-sulfur cluster binding"/>
    <property type="evidence" value="ECO:0007669"/>
    <property type="project" value="UniProtKB-KW"/>
</dbReference>
<dbReference type="STRING" id="1291379.TPE_1771"/>
<dbReference type="GO" id="GO:0046872">
    <property type="term" value="F:metal ion binding"/>
    <property type="evidence" value="ECO:0007669"/>
    <property type="project" value="UniProtKB-KW"/>
</dbReference>
<dbReference type="NCBIfam" id="TIGR04167">
    <property type="entry name" value="rSAM_SeCys"/>
    <property type="match status" value="1"/>
</dbReference>
<dbReference type="GO" id="GO:0003824">
    <property type="term" value="F:catalytic activity"/>
    <property type="evidence" value="ECO:0007669"/>
    <property type="project" value="InterPro"/>
</dbReference>
<dbReference type="PANTHER" id="PTHR43728:SF1">
    <property type="entry name" value="FE-S OXIDOREDUCTASE"/>
    <property type="match status" value="1"/>
</dbReference>
<feature type="domain" description="Arsenosugar biosynthesis radical SAM protein ArsS-like C-terminal" evidence="7">
    <location>
        <begin position="195"/>
        <end position="327"/>
    </location>
</feature>
<keyword evidence="4" id="KW-0408">Iron</keyword>
<dbReference type="SUPFAM" id="SSF102114">
    <property type="entry name" value="Radical SAM enzymes"/>
    <property type="match status" value="1"/>
</dbReference>
<keyword evidence="5" id="KW-0411">Iron-sulfur</keyword>
<keyword evidence="3" id="KW-0479">Metal-binding</keyword>
<keyword evidence="2" id="KW-0949">S-adenosyl-L-methionine</keyword>
<name>S5ZVD9_9SPIR</name>
<dbReference type="CDD" id="cd01335">
    <property type="entry name" value="Radical_SAM"/>
    <property type="match status" value="1"/>
</dbReference>
<evidence type="ECO:0000313" key="9">
    <source>
        <dbReference type="Proteomes" id="UP000015620"/>
    </source>
</evidence>
<evidence type="ECO:0000256" key="1">
    <source>
        <dbReference type="ARBA" id="ARBA00001966"/>
    </source>
</evidence>
<comment type="cofactor">
    <cofactor evidence="1">
        <name>[4Fe-4S] cluster</name>
        <dbReference type="ChEBI" id="CHEBI:49883"/>
    </cofactor>
</comment>
<dbReference type="Gene3D" id="3.20.20.70">
    <property type="entry name" value="Aldolase class I"/>
    <property type="match status" value="1"/>
</dbReference>
<dbReference type="InterPro" id="IPR007197">
    <property type="entry name" value="rSAM"/>
</dbReference>
<evidence type="ECO:0000256" key="5">
    <source>
        <dbReference type="ARBA" id="ARBA00023014"/>
    </source>
</evidence>
<proteinExistence type="predicted"/>
<dbReference type="SFLD" id="SFLDG01067">
    <property type="entry name" value="SPASM/twitch_domain_containing"/>
    <property type="match status" value="1"/>
</dbReference>
<keyword evidence="9" id="KW-1185">Reference proteome</keyword>
<dbReference type="Pfam" id="PF12345">
    <property type="entry name" value="DUF3641"/>
    <property type="match status" value="1"/>
</dbReference>
<dbReference type="InterPro" id="IPR026351">
    <property type="entry name" value="rSAM_ArsS-like"/>
</dbReference>